<dbReference type="PIRSF" id="PIRSF037514">
    <property type="entry name" value="Rab_ger_ger_transf_A_fun"/>
    <property type="match status" value="1"/>
</dbReference>
<comment type="similarity">
    <text evidence="1 2">Belongs to the Rab GDI family.</text>
</comment>
<dbReference type="GO" id="GO:0005634">
    <property type="term" value="C:nucleus"/>
    <property type="evidence" value="ECO:0007669"/>
    <property type="project" value="TreeGrafter"/>
</dbReference>
<keyword evidence="4" id="KW-1185">Reference proteome</keyword>
<dbReference type="AlphaFoldDB" id="A0A8H4V6M8"/>
<dbReference type="OrthoDB" id="1923006at2759"/>
<evidence type="ECO:0000256" key="1">
    <source>
        <dbReference type="ARBA" id="ARBA00005593"/>
    </source>
</evidence>
<dbReference type="Pfam" id="PF00996">
    <property type="entry name" value="GDI"/>
    <property type="match status" value="1"/>
</dbReference>
<gene>
    <name evidence="3" type="ORF">G6O67_001833</name>
</gene>
<dbReference type="SUPFAM" id="SSF51905">
    <property type="entry name" value="FAD/NAD(P)-binding domain"/>
    <property type="match status" value="1"/>
</dbReference>
<dbReference type="Gene3D" id="1.10.405.10">
    <property type="entry name" value="Guanine Nucleotide Dissociation Inhibitor, domain 1"/>
    <property type="match status" value="1"/>
</dbReference>
<dbReference type="GO" id="GO:0007264">
    <property type="term" value="P:small GTPase-mediated signal transduction"/>
    <property type="evidence" value="ECO:0007669"/>
    <property type="project" value="UniProtKB-UniRule"/>
</dbReference>
<dbReference type="InterPro" id="IPR018203">
    <property type="entry name" value="GDP_dissociation_inhibitor"/>
</dbReference>
<dbReference type="InterPro" id="IPR036188">
    <property type="entry name" value="FAD/NAD-bd_sf"/>
</dbReference>
<protein>
    <recommendedName>
        <fullName evidence="2">Rab proteins geranylgeranyltransferase</fullName>
    </recommendedName>
</protein>
<reference evidence="3 4" key="1">
    <citation type="journal article" date="2020" name="Genome Biol. Evol.">
        <title>A new high-quality draft genome assembly of the Chinese cordyceps Ophiocordyceps sinensis.</title>
        <authorList>
            <person name="Shu R."/>
            <person name="Zhang J."/>
            <person name="Meng Q."/>
            <person name="Zhang H."/>
            <person name="Zhou G."/>
            <person name="Li M."/>
            <person name="Wu P."/>
            <person name="Zhao Y."/>
            <person name="Chen C."/>
            <person name="Qin Q."/>
        </authorList>
    </citation>
    <scope>NUCLEOTIDE SEQUENCE [LARGE SCALE GENOMIC DNA]</scope>
    <source>
        <strain evidence="3 4">IOZ07</strain>
    </source>
</reference>
<dbReference type="Gene3D" id="3.30.519.10">
    <property type="entry name" value="Guanine Nucleotide Dissociation Inhibitor, domain 2"/>
    <property type="match status" value="1"/>
</dbReference>
<dbReference type="InterPro" id="IPR017230">
    <property type="entry name" value="Mrs6"/>
</dbReference>
<name>A0A8H4V6M8_9HYPO</name>
<organism evidence="3 4">
    <name type="scientific">Ophiocordyceps sinensis</name>
    <dbReference type="NCBI Taxonomy" id="72228"/>
    <lineage>
        <taxon>Eukaryota</taxon>
        <taxon>Fungi</taxon>
        <taxon>Dikarya</taxon>
        <taxon>Ascomycota</taxon>
        <taxon>Pezizomycotina</taxon>
        <taxon>Sordariomycetes</taxon>
        <taxon>Hypocreomycetidae</taxon>
        <taxon>Hypocreales</taxon>
        <taxon>Ophiocordycipitaceae</taxon>
        <taxon>Ophiocordyceps</taxon>
    </lineage>
</organism>
<sequence>MESLSDTRWDVIISGTGLQQSLLALALSRSGKNILHVDSNSYYGGSEAALSLQEADEWAERRQSADAHHAFSAAQVIKGAEGLSFSRAYSLALAPQLIHARSELLSQLVSTKAFRQVEFLAIGPFYIYQAASDSAPAPTLSRVPSTREEIFATTAIPSRSKRALVKFLRFVLDYDAEPQTEIWKPEANDALAGFLESKFKLDGELQSYVMALTLSLHGNISVGAGLAAIHRHLTSMGLFGPGFAAVYPKWGGLSEVAQVGCRAAAVGGAVYILGTGLSGVSRVSAAGDGDEAELEATLSNGIVVRAGALVQSSSTASDDTIVISRLTAVVESDLSSVFEAVVDGAPTPCVAVAAFPPGSIPGVDASEYPVYALIHSSDTGECPSGQCTIYFSTVSRPGSKDLLDAALLSLLAAVSLDRDQPKCLYRLSYEQRGGTGSFSADERMGTFASLPLDLAFPDSILSSVKEAWNLVTAGDAGDGNTDAYMKFEDREGVADEEDAFNI</sequence>
<evidence type="ECO:0000313" key="4">
    <source>
        <dbReference type="Proteomes" id="UP000557566"/>
    </source>
</evidence>
<dbReference type="PANTHER" id="PTHR11787">
    <property type="entry name" value="RAB GDP-DISSOCIATION INHIBITOR"/>
    <property type="match status" value="1"/>
</dbReference>
<dbReference type="Gene3D" id="3.50.50.60">
    <property type="entry name" value="FAD/NAD(P)-binding domain"/>
    <property type="match status" value="1"/>
</dbReference>
<evidence type="ECO:0000256" key="2">
    <source>
        <dbReference type="PIRNR" id="PIRNR037514"/>
    </source>
</evidence>
<evidence type="ECO:0000313" key="3">
    <source>
        <dbReference type="EMBL" id="KAF4509897.1"/>
    </source>
</evidence>
<dbReference type="GO" id="GO:0005968">
    <property type="term" value="C:Rab-protein geranylgeranyltransferase complex"/>
    <property type="evidence" value="ECO:0007669"/>
    <property type="project" value="TreeGrafter"/>
</dbReference>
<dbReference type="PANTHER" id="PTHR11787:SF4">
    <property type="entry name" value="CHM, RAB ESCORT PROTEIN 1"/>
    <property type="match status" value="1"/>
</dbReference>
<dbReference type="GO" id="GO:0016192">
    <property type="term" value="P:vesicle-mediated transport"/>
    <property type="evidence" value="ECO:0007669"/>
    <property type="project" value="TreeGrafter"/>
</dbReference>
<dbReference type="GO" id="GO:0005829">
    <property type="term" value="C:cytosol"/>
    <property type="evidence" value="ECO:0007669"/>
    <property type="project" value="TreeGrafter"/>
</dbReference>
<accession>A0A8H4V6M8</accession>
<dbReference type="PRINTS" id="PR00891">
    <property type="entry name" value="RABGDIREP"/>
</dbReference>
<comment type="caution">
    <text evidence="3">The sequence shown here is derived from an EMBL/GenBank/DDBJ whole genome shotgun (WGS) entry which is preliminary data.</text>
</comment>
<dbReference type="Proteomes" id="UP000557566">
    <property type="component" value="Unassembled WGS sequence"/>
</dbReference>
<dbReference type="GO" id="GO:0005092">
    <property type="term" value="F:GDP-dissociation inhibitor activity"/>
    <property type="evidence" value="ECO:0007669"/>
    <property type="project" value="UniProtKB-UniRule"/>
</dbReference>
<proteinExistence type="inferred from homology"/>
<dbReference type="EMBL" id="JAAVMX010000003">
    <property type="protein sequence ID" value="KAF4509897.1"/>
    <property type="molecule type" value="Genomic_DNA"/>
</dbReference>